<dbReference type="Pfam" id="PF00582">
    <property type="entry name" value="Usp"/>
    <property type="match status" value="1"/>
</dbReference>
<dbReference type="Gene3D" id="3.40.50.620">
    <property type="entry name" value="HUPs"/>
    <property type="match status" value="2"/>
</dbReference>
<accession>A0ABR7V8M8</accession>
<dbReference type="SUPFAM" id="SSF52402">
    <property type="entry name" value="Adenine nucleotide alpha hydrolases-like"/>
    <property type="match status" value="2"/>
</dbReference>
<dbReference type="CDD" id="cd00293">
    <property type="entry name" value="USP-like"/>
    <property type="match status" value="1"/>
</dbReference>
<organism evidence="2 3">
    <name type="scientific">Maribacter arenosus</name>
    <dbReference type="NCBI Taxonomy" id="1854708"/>
    <lineage>
        <taxon>Bacteria</taxon>
        <taxon>Pseudomonadati</taxon>
        <taxon>Bacteroidota</taxon>
        <taxon>Flavobacteriia</taxon>
        <taxon>Flavobacteriales</taxon>
        <taxon>Flavobacteriaceae</taxon>
        <taxon>Maribacter</taxon>
    </lineage>
</organism>
<dbReference type="RefSeq" id="WP_188312362.1">
    <property type="nucleotide sequence ID" value="NZ_JABTCG010000001.1"/>
</dbReference>
<evidence type="ECO:0000313" key="2">
    <source>
        <dbReference type="EMBL" id="MBD0849226.1"/>
    </source>
</evidence>
<dbReference type="EMBL" id="JABTCG010000001">
    <property type="protein sequence ID" value="MBD0849226.1"/>
    <property type="molecule type" value="Genomic_DNA"/>
</dbReference>
<reference evidence="2 3" key="1">
    <citation type="submission" date="2020-05" db="EMBL/GenBank/DDBJ databases">
        <title>The draft genome sequence of Maribacter arenosus CAU 1321.</title>
        <authorList>
            <person name="Mu L."/>
        </authorList>
    </citation>
    <scope>NUCLEOTIDE SEQUENCE [LARGE SCALE GENOMIC DNA]</scope>
    <source>
        <strain evidence="2 3">CAU 1321</strain>
    </source>
</reference>
<proteinExistence type="predicted"/>
<keyword evidence="3" id="KW-1185">Reference proteome</keyword>
<protein>
    <submittedName>
        <fullName evidence="2">Universal stress protein</fullName>
    </submittedName>
</protein>
<name>A0ABR7V8M8_9FLAO</name>
<dbReference type="InterPro" id="IPR006016">
    <property type="entry name" value="UspA"/>
</dbReference>
<evidence type="ECO:0000313" key="3">
    <source>
        <dbReference type="Proteomes" id="UP000598350"/>
    </source>
</evidence>
<gene>
    <name evidence="2" type="ORF">HPE63_00975</name>
</gene>
<evidence type="ECO:0000259" key="1">
    <source>
        <dbReference type="Pfam" id="PF00582"/>
    </source>
</evidence>
<feature type="domain" description="UspA" evidence="1">
    <location>
        <begin position="1"/>
        <end position="149"/>
    </location>
</feature>
<comment type="caution">
    <text evidence="2">The sequence shown here is derived from an EMBL/GenBank/DDBJ whole genome shotgun (WGS) entry which is preliminary data.</text>
</comment>
<dbReference type="InterPro" id="IPR014729">
    <property type="entry name" value="Rossmann-like_a/b/a_fold"/>
</dbReference>
<dbReference type="Proteomes" id="UP000598350">
    <property type="component" value="Unassembled WGS sequence"/>
</dbReference>
<sequence length="284" mass="32673">MQNILIPTDFSNDAYNALFYASRLFKSKTCNFYLLNAYSERTPLLSRNVDKSNGYRKGLLEQLNDESCEELKRTFHRINLDHKCPNHRYKMIPVKMDLTEAISNAIDEYNIDLVLMGNKGKSSGLGVYLGSSTTKTMASITKCPIMAVPMNADFKIPYEMAFATDYRRHYDAQVLKPLKEMATHCGSAIRVVHINEEKRLTHLQESNLKTLRAYLEPIDNSLHWMPNFTSKTKAIQVFLNELGIEMLVMINYEHSFLERLLNEPVIKKLAFDIDIPFMVIPSTT</sequence>